<feature type="region of interest" description="Disordered" evidence="1">
    <location>
        <begin position="168"/>
        <end position="218"/>
    </location>
</feature>
<evidence type="ECO:0000313" key="2">
    <source>
        <dbReference type="EMBL" id="VDK48561.1"/>
    </source>
</evidence>
<keyword evidence="3" id="KW-1185">Reference proteome</keyword>
<name>A0A183D8G4_9BILA</name>
<evidence type="ECO:0000313" key="4">
    <source>
        <dbReference type="WBParaSite" id="GPUH_0000501201-mRNA-1"/>
    </source>
</evidence>
<dbReference type="Proteomes" id="UP000271098">
    <property type="component" value="Unassembled WGS sequence"/>
</dbReference>
<reference evidence="4" key="1">
    <citation type="submission" date="2016-06" db="UniProtKB">
        <authorList>
            <consortium name="WormBaseParasite"/>
        </authorList>
    </citation>
    <scope>IDENTIFICATION</scope>
</reference>
<accession>A0A183D8G4</accession>
<dbReference type="WBParaSite" id="GPUH_0000501201-mRNA-1">
    <property type="protein sequence ID" value="GPUH_0000501201-mRNA-1"/>
    <property type="gene ID" value="GPUH_0000501201"/>
</dbReference>
<protein>
    <submittedName>
        <fullName evidence="4">CPSF_A domain-containing protein</fullName>
    </submittedName>
</protein>
<dbReference type="AlphaFoldDB" id="A0A183D8G4"/>
<evidence type="ECO:0000256" key="1">
    <source>
        <dbReference type="SAM" id="MobiDB-lite"/>
    </source>
</evidence>
<dbReference type="EMBL" id="UYRT01010084">
    <property type="protein sequence ID" value="VDK48561.1"/>
    <property type="molecule type" value="Genomic_DNA"/>
</dbReference>
<evidence type="ECO:0000313" key="3">
    <source>
        <dbReference type="Proteomes" id="UP000271098"/>
    </source>
</evidence>
<reference evidence="2 3" key="2">
    <citation type="submission" date="2018-11" db="EMBL/GenBank/DDBJ databases">
        <authorList>
            <consortium name="Pathogen Informatics"/>
        </authorList>
    </citation>
    <scope>NUCLEOTIDE SEQUENCE [LARGE SCALE GENOMIC DNA]</scope>
</reference>
<gene>
    <name evidence="2" type="ORF">GPUH_LOCUS5002</name>
</gene>
<feature type="compositionally biased region" description="Basic and acidic residues" evidence="1">
    <location>
        <begin position="203"/>
        <end position="218"/>
    </location>
</feature>
<sequence>MNGRAENSDKHCYWVPHNSDALEQLEINDQNLQQEGAVAYAVDLNPEHEPTRQLYTGLAVRAAVHLQDNSTLLVSGICEQYANPPFYELFYEFSGTRSTDPGFQLPQEFFGGIRIFNSYDVYLTEFLSACFLDRSADQFLSVNDVNVICDVNSSTYFVSVIILGARDDENNSDHGSDGNSASDDETDSGNNGTDGIDEDDNTDHENNGADDHISDSEI</sequence>
<proteinExistence type="predicted"/>
<organism evidence="4">
    <name type="scientific">Gongylonema pulchrum</name>
    <dbReference type="NCBI Taxonomy" id="637853"/>
    <lineage>
        <taxon>Eukaryota</taxon>
        <taxon>Metazoa</taxon>
        <taxon>Ecdysozoa</taxon>
        <taxon>Nematoda</taxon>
        <taxon>Chromadorea</taxon>
        <taxon>Rhabditida</taxon>
        <taxon>Spirurina</taxon>
        <taxon>Spiruromorpha</taxon>
        <taxon>Spiruroidea</taxon>
        <taxon>Gongylonematidae</taxon>
        <taxon>Gongylonema</taxon>
    </lineage>
</organism>